<feature type="transmembrane region" description="Helical" evidence="1">
    <location>
        <begin position="44"/>
        <end position="64"/>
    </location>
</feature>
<dbReference type="EMBL" id="FNEZ01000001">
    <property type="protein sequence ID" value="SDJ30601.1"/>
    <property type="molecule type" value="Genomic_DNA"/>
</dbReference>
<name>A0A1G8SN26_9FLAO</name>
<keyword evidence="3" id="KW-1185">Reference proteome</keyword>
<dbReference type="Proteomes" id="UP000199580">
    <property type="component" value="Unassembled WGS sequence"/>
</dbReference>
<dbReference type="STRING" id="1128970.SAMN04487935_0628"/>
<evidence type="ECO:0008006" key="4">
    <source>
        <dbReference type="Google" id="ProtNLM"/>
    </source>
</evidence>
<dbReference type="AlphaFoldDB" id="A0A1G8SN26"/>
<feature type="transmembrane region" description="Helical" evidence="1">
    <location>
        <begin position="12"/>
        <end position="32"/>
    </location>
</feature>
<sequence length="146" mass="16549">MYEFILKAHSGWAYVVLLTLIITVINSLVGISSKEPFGPKDRRIALFGLITTHVQFLIAMILYFTSPLGFSKIRELGMGTVMKNPELRLTVIEHPFINLIAIVLITIGWSTHKRATESPAKFKKIAIFYALGLLLILSRIPWSHWI</sequence>
<organism evidence="2 3">
    <name type="scientific">Flavobacterium noncentrifugens</name>
    <dbReference type="NCBI Taxonomy" id="1128970"/>
    <lineage>
        <taxon>Bacteria</taxon>
        <taxon>Pseudomonadati</taxon>
        <taxon>Bacteroidota</taxon>
        <taxon>Flavobacteriia</taxon>
        <taxon>Flavobacteriales</taxon>
        <taxon>Flavobacteriaceae</taxon>
        <taxon>Flavobacterium</taxon>
    </lineage>
</organism>
<evidence type="ECO:0000256" key="1">
    <source>
        <dbReference type="SAM" id="Phobius"/>
    </source>
</evidence>
<feature type="transmembrane region" description="Helical" evidence="1">
    <location>
        <begin position="122"/>
        <end position="142"/>
    </location>
</feature>
<keyword evidence="1" id="KW-0472">Membrane</keyword>
<evidence type="ECO:0000313" key="3">
    <source>
        <dbReference type="Proteomes" id="UP000199580"/>
    </source>
</evidence>
<keyword evidence="1" id="KW-1133">Transmembrane helix</keyword>
<feature type="transmembrane region" description="Helical" evidence="1">
    <location>
        <begin position="91"/>
        <end position="110"/>
    </location>
</feature>
<reference evidence="2 3" key="1">
    <citation type="submission" date="2016-10" db="EMBL/GenBank/DDBJ databases">
        <authorList>
            <person name="de Groot N.N."/>
        </authorList>
    </citation>
    <scope>NUCLEOTIDE SEQUENCE [LARGE SCALE GENOMIC DNA]</scope>
    <source>
        <strain evidence="2 3">CGMCC 1.10076</strain>
    </source>
</reference>
<keyword evidence="1" id="KW-0812">Transmembrane</keyword>
<accession>A0A1G8SN26</accession>
<gene>
    <name evidence="2" type="ORF">SAMN04487935_0628</name>
</gene>
<dbReference type="RefSeq" id="WP_091391794.1">
    <property type="nucleotide sequence ID" value="NZ_BKAI01000002.1"/>
</dbReference>
<dbReference type="OrthoDB" id="329514at2"/>
<protein>
    <recommendedName>
        <fullName evidence="4">50S ribosomal protein L27</fullName>
    </recommendedName>
</protein>
<proteinExistence type="predicted"/>
<evidence type="ECO:0000313" key="2">
    <source>
        <dbReference type="EMBL" id="SDJ30601.1"/>
    </source>
</evidence>